<dbReference type="Proteomes" id="UP000288972">
    <property type="component" value="Plasmid unnamed1"/>
</dbReference>
<dbReference type="Proteomes" id="UP000290401">
    <property type="component" value="Unassembled WGS sequence"/>
</dbReference>
<dbReference type="AlphaFoldDB" id="A0AAE5X9E5"/>
<evidence type="ECO:0000313" key="2">
    <source>
        <dbReference type="EMBL" id="RXH06481.1"/>
    </source>
</evidence>
<evidence type="ECO:0000313" key="1">
    <source>
        <dbReference type="EMBL" id="QAU51125.1"/>
    </source>
</evidence>
<reference evidence="2 4" key="2">
    <citation type="submission" date="2018-10" db="EMBL/GenBank/DDBJ databases">
        <title>Bradyrhizobium sp. nov., effective nodules isolated from peanut in China.</title>
        <authorList>
            <person name="Li Y."/>
        </authorList>
    </citation>
    <scope>NUCLEOTIDE SEQUENCE [LARGE SCALE GENOMIC DNA]</scope>
    <source>
        <strain evidence="2 4">CCBAU 53426</strain>
    </source>
</reference>
<dbReference type="EMBL" id="CP030054">
    <property type="protein sequence ID" value="QAU51125.1"/>
    <property type="molecule type" value="Genomic_DNA"/>
</dbReference>
<dbReference type="RefSeq" id="WP_128929575.1">
    <property type="nucleotide sequence ID" value="NZ_CP030054.1"/>
</dbReference>
<evidence type="ECO:0000313" key="4">
    <source>
        <dbReference type="Proteomes" id="UP000290401"/>
    </source>
</evidence>
<dbReference type="EMBL" id="RDQZ01000043">
    <property type="protein sequence ID" value="RXH06481.1"/>
    <property type="molecule type" value="Genomic_DNA"/>
</dbReference>
<geneLocation type="plasmid" evidence="1 3">
    <name>unnamed1</name>
</geneLocation>
<protein>
    <submittedName>
        <fullName evidence="1">Uncharacterized protein</fullName>
    </submittedName>
</protein>
<reference evidence="1 3" key="1">
    <citation type="submission" date="2018-06" db="EMBL/GenBank/DDBJ databases">
        <title>Comparative genomics of rhizobia nodulating Arachis hypogaea in China.</title>
        <authorList>
            <person name="Li Y."/>
        </authorList>
    </citation>
    <scope>NUCLEOTIDE SEQUENCE [LARGE SCALE GENOMIC DNA]</scope>
    <source>
        <strain evidence="1 3">CCBAU 51670</strain>
        <plasmid evidence="1 3">unnamed1</plasmid>
    </source>
</reference>
<name>A0AAE5X9E5_9BRAD</name>
<keyword evidence="4" id="KW-1185">Reference proteome</keyword>
<accession>A0AAE5X9E5</accession>
<gene>
    <name evidence="2" type="ORF">EAS56_33970</name>
    <name evidence="1" type="ORF">XH91_38330</name>
</gene>
<evidence type="ECO:0000313" key="3">
    <source>
        <dbReference type="Proteomes" id="UP000288972"/>
    </source>
</evidence>
<dbReference type="KEGG" id="bgz:XH91_38330"/>
<keyword evidence="1" id="KW-0614">Plasmid</keyword>
<proteinExistence type="predicted"/>
<dbReference type="GeneID" id="39481318"/>
<organism evidence="1 3">
    <name type="scientific">Bradyrhizobium guangzhouense</name>
    <dbReference type="NCBI Taxonomy" id="1325095"/>
    <lineage>
        <taxon>Bacteria</taxon>
        <taxon>Pseudomonadati</taxon>
        <taxon>Pseudomonadota</taxon>
        <taxon>Alphaproteobacteria</taxon>
        <taxon>Hyphomicrobiales</taxon>
        <taxon>Nitrobacteraceae</taxon>
        <taxon>Bradyrhizobium</taxon>
    </lineage>
</organism>
<sequence length="162" mass="17888">MLTDHVDGGTCTAFPWREIMTEVNSENLKKWALAIVAEVEPDDTFVVEDGFDALVEEWHRADAQDEGRFIGGAEVATFAAMVAPFLLAFFGDVAKDVVKDRVKTAIGSLLDRVLDRRARKDDVEKLRKEVSSAINKSRFSAAEKAKLEAGFAKLFAKVGPKK</sequence>